<reference evidence="1" key="5">
    <citation type="journal article" date="2021" name="G3 (Bethesda)">
        <title>Aegilops tauschii genome assembly Aet v5.0 features greater sequence contiguity and improved annotation.</title>
        <authorList>
            <person name="Wang L."/>
            <person name="Zhu T."/>
            <person name="Rodriguez J.C."/>
            <person name="Deal K.R."/>
            <person name="Dubcovsky J."/>
            <person name="McGuire P.E."/>
            <person name="Lux T."/>
            <person name="Spannagl M."/>
            <person name="Mayer K.F.X."/>
            <person name="Baldrich P."/>
            <person name="Meyers B.C."/>
            <person name="Huo N."/>
            <person name="Gu Y.Q."/>
            <person name="Zhou H."/>
            <person name="Devos K.M."/>
            <person name="Bennetzen J.L."/>
            <person name="Unver T."/>
            <person name="Budak H."/>
            <person name="Gulick P.J."/>
            <person name="Galiba G."/>
            <person name="Kalapos B."/>
            <person name="Nelson D.R."/>
            <person name="Li P."/>
            <person name="You F.M."/>
            <person name="Luo M.C."/>
            <person name="Dvorak J."/>
        </authorList>
    </citation>
    <scope>NUCLEOTIDE SEQUENCE [LARGE SCALE GENOMIC DNA]</scope>
    <source>
        <strain evidence="1">cv. AL8/78</strain>
    </source>
</reference>
<dbReference type="AlphaFoldDB" id="A0A453KLH5"/>
<reference evidence="2" key="1">
    <citation type="journal article" date="2014" name="Science">
        <title>Ancient hybridizations among the ancestral genomes of bread wheat.</title>
        <authorList>
            <consortium name="International Wheat Genome Sequencing Consortium,"/>
            <person name="Marcussen T."/>
            <person name="Sandve S.R."/>
            <person name="Heier L."/>
            <person name="Spannagl M."/>
            <person name="Pfeifer M."/>
            <person name="Jakobsen K.S."/>
            <person name="Wulff B.B."/>
            <person name="Steuernagel B."/>
            <person name="Mayer K.F."/>
            <person name="Olsen O.A."/>
        </authorList>
    </citation>
    <scope>NUCLEOTIDE SEQUENCE [LARGE SCALE GENOMIC DNA]</scope>
    <source>
        <strain evidence="2">cv. AL8/78</strain>
    </source>
</reference>
<dbReference type="Proteomes" id="UP000015105">
    <property type="component" value="Chromosome 5D"/>
</dbReference>
<evidence type="ECO:0000313" key="2">
    <source>
        <dbReference type="Proteomes" id="UP000015105"/>
    </source>
</evidence>
<reference evidence="2" key="2">
    <citation type="journal article" date="2017" name="Nat. Plants">
        <title>The Aegilops tauschii genome reveals multiple impacts of transposons.</title>
        <authorList>
            <person name="Zhao G."/>
            <person name="Zou C."/>
            <person name="Li K."/>
            <person name="Wang K."/>
            <person name="Li T."/>
            <person name="Gao L."/>
            <person name="Zhang X."/>
            <person name="Wang H."/>
            <person name="Yang Z."/>
            <person name="Liu X."/>
            <person name="Jiang W."/>
            <person name="Mao L."/>
            <person name="Kong X."/>
            <person name="Jiao Y."/>
            <person name="Jia J."/>
        </authorList>
    </citation>
    <scope>NUCLEOTIDE SEQUENCE [LARGE SCALE GENOMIC DNA]</scope>
    <source>
        <strain evidence="2">cv. AL8/78</strain>
    </source>
</reference>
<dbReference type="EnsemblPlants" id="AET5Gv20452900.17">
    <property type="protein sequence ID" value="AET5Gv20452900.17"/>
    <property type="gene ID" value="AET5Gv20452900"/>
</dbReference>
<dbReference type="Gramene" id="AET5Gv20452900.17">
    <property type="protein sequence ID" value="AET5Gv20452900.17"/>
    <property type="gene ID" value="AET5Gv20452900"/>
</dbReference>
<reference evidence="1" key="3">
    <citation type="journal article" date="2017" name="Nature">
        <title>Genome sequence of the progenitor of the wheat D genome Aegilops tauschii.</title>
        <authorList>
            <person name="Luo M.C."/>
            <person name="Gu Y.Q."/>
            <person name="Puiu D."/>
            <person name="Wang H."/>
            <person name="Twardziok S.O."/>
            <person name="Deal K.R."/>
            <person name="Huo N."/>
            <person name="Zhu T."/>
            <person name="Wang L."/>
            <person name="Wang Y."/>
            <person name="McGuire P.E."/>
            <person name="Liu S."/>
            <person name="Long H."/>
            <person name="Ramasamy R.K."/>
            <person name="Rodriguez J.C."/>
            <person name="Van S.L."/>
            <person name="Yuan L."/>
            <person name="Wang Z."/>
            <person name="Xia Z."/>
            <person name="Xiao L."/>
            <person name="Anderson O.D."/>
            <person name="Ouyang S."/>
            <person name="Liang Y."/>
            <person name="Zimin A.V."/>
            <person name="Pertea G."/>
            <person name="Qi P."/>
            <person name="Bennetzen J.L."/>
            <person name="Dai X."/>
            <person name="Dawson M.W."/>
            <person name="Muller H.G."/>
            <person name="Kugler K."/>
            <person name="Rivarola-Duarte L."/>
            <person name="Spannagl M."/>
            <person name="Mayer K.F.X."/>
            <person name="Lu F.H."/>
            <person name="Bevan M.W."/>
            <person name="Leroy P."/>
            <person name="Li P."/>
            <person name="You F.M."/>
            <person name="Sun Q."/>
            <person name="Liu Z."/>
            <person name="Lyons E."/>
            <person name="Wicker T."/>
            <person name="Salzberg S.L."/>
            <person name="Devos K.M."/>
            <person name="Dvorak J."/>
        </authorList>
    </citation>
    <scope>NUCLEOTIDE SEQUENCE [LARGE SCALE GENOMIC DNA]</scope>
    <source>
        <strain evidence="1">cv. AL8/78</strain>
    </source>
</reference>
<protein>
    <submittedName>
        <fullName evidence="1">Uncharacterized protein</fullName>
    </submittedName>
</protein>
<sequence>MNSYTNLVQKRQCTACTPHCRKFMFKSTHTSIVACQCCQNVCHLHARVLYLHHFEVEFELYHP</sequence>
<proteinExistence type="predicted"/>
<keyword evidence="2" id="KW-1185">Reference proteome</keyword>
<reference evidence="1" key="4">
    <citation type="submission" date="2019-03" db="UniProtKB">
        <authorList>
            <consortium name="EnsemblPlants"/>
        </authorList>
    </citation>
    <scope>IDENTIFICATION</scope>
</reference>
<accession>A0A453KLH5</accession>
<organism evidence="1 2">
    <name type="scientific">Aegilops tauschii subsp. strangulata</name>
    <name type="common">Goatgrass</name>
    <dbReference type="NCBI Taxonomy" id="200361"/>
    <lineage>
        <taxon>Eukaryota</taxon>
        <taxon>Viridiplantae</taxon>
        <taxon>Streptophyta</taxon>
        <taxon>Embryophyta</taxon>
        <taxon>Tracheophyta</taxon>
        <taxon>Spermatophyta</taxon>
        <taxon>Magnoliopsida</taxon>
        <taxon>Liliopsida</taxon>
        <taxon>Poales</taxon>
        <taxon>Poaceae</taxon>
        <taxon>BOP clade</taxon>
        <taxon>Pooideae</taxon>
        <taxon>Triticodae</taxon>
        <taxon>Triticeae</taxon>
        <taxon>Triticinae</taxon>
        <taxon>Aegilops</taxon>
    </lineage>
</organism>
<evidence type="ECO:0000313" key="1">
    <source>
        <dbReference type="EnsemblPlants" id="AET5Gv20452900.17"/>
    </source>
</evidence>
<name>A0A453KLH5_AEGTS</name>